<proteinExistence type="predicted"/>
<reference evidence="1 2" key="1">
    <citation type="journal article" date="2004" name="Nucleic Acids Res.">
        <title>Genome sequence of Symbiobacterium thermophilum, an uncultivable bacterium that depends on microbial commensalism.</title>
        <authorList>
            <person name="Ueda K."/>
            <person name="Yamashita A."/>
            <person name="Ishikawa J."/>
            <person name="Shimada M."/>
            <person name="Watsuji T."/>
            <person name="Morimura K."/>
            <person name="Ikeda H."/>
            <person name="Hattori M."/>
            <person name="Beppu T."/>
        </authorList>
    </citation>
    <scope>NUCLEOTIDE SEQUENCE [LARGE SCALE GENOMIC DNA]</scope>
    <source>
        <strain evidence="2">T / IAM 14863</strain>
    </source>
</reference>
<protein>
    <submittedName>
        <fullName evidence="1">Uncharacterized protein</fullName>
    </submittedName>
</protein>
<dbReference type="KEGG" id="sth:STH3177"/>
<keyword evidence="2" id="KW-1185">Reference proteome</keyword>
<dbReference type="EMBL" id="AP006840">
    <property type="protein sequence ID" value="BAD42159.1"/>
    <property type="molecule type" value="Genomic_DNA"/>
</dbReference>
<accession>Q67JJ1</accession>
<dbReference type="AlphaFoldDB" id="Q67JJ1"/>
<name>Q67JJ1_SYMTH</name>
<organism evidence="1 2">
    <name type="scientific">Symbiobacterium thermophilum (strain DSM 24528 / JCM 14929 / IAM 14863 / T)</name>
    <dbReference type="NCBI Taxonomy" id="292459"/>
    <lineage>
        <taxon>Bacteria</taxon>
        <taxon>Bacillati</taxon>
        <taxon>Bacillota</taxon>
        <taxon>Clostridia</taxon>
        <taxon>Eubacteriales</taxon>
        <taxon>Symbiobacteriaceae</taxon>
        <taxon>Symbiobacterium</taxon>
    </lineage>
</organism>
<dbReference type="HOGENOM" id="CLU_1069304_0_0_9"/>
<dbReference type="Proteomes" id="UP000000417">
    <property type="component" value="Chromosome"/>
</dbReference>
<evidence type="ECO:0000313" key="2">
    <source>
        <dbReference type="Proteomes" id="UP000000417"/>
    </source>
</evidence>
<sequence length="260" mass="28255">MHARIPAAGYLRPLFWSLALRIRGGDGLFDKLRFSVPGGTEHLIPFAHLSRMQEAVELLGAEDFPLLMRLGAVDGLRLQPVRAGVLHDEALRASQRLVAHQVPTLTFHSPSGAALGSLFGGQGEADVAASDSARVSLTPRGIRIALRQFPPPVGFRSTPGLERGWFACFFASLRFGEDGICGLRTPEMGGSGAPVLLPELPKFPPVTRWHRAFVAGRPDVAEVRFAFTPAQDVFRDVLHALTAATQESLRLKRALEIELV</sequence>
<evidence type="ECO:0000313" key="1">
    <source>
        <dbReference type="EMBL" id="BAD42159.1"/>
    </source>
</evidence>
<gene>
    <name evidence="1" type="ordered locus">STH3177</name>
</gene>
<dbReference type="STRING" id="292459.STH3177"/>